<dbReference type="GO" id="GO:0005886">
    <property type="term" value="C:plasma membrane"/>
    <property type="evidence" value="ECO:0007669"/>
    <property type="project" value="UniProtKB-SubCell"/>
</dbReference>
<organism evidence="9 10">
    <name type="scientific">Marinobacterium aestuarii</name>
    <dbReference type="NCBI Taxonomy" id="1821621"/>
    <lineage>
        <taxon>Bacteria</taxon>
        <taxon>Pseudomonadati</taxon>
        <taxon>Pseudomonadota</taxon>
        <taxon>Gammaproteobacteria</taxon>
        <taxon>Oceanospirillales</taxon>
        <taxon>Oceanospirillaceae</taxon>
        <taxon>Marinobacterium</taxon>
    </lineage>
</organism>
<dbReference type="NCBIfam" id="TIGR00786">
    <property type="entry name" value="dctM"/>
    <property type="match status" value="1"/>
</dbReference>
<evidence type="ECO:0000256" key="7">
    <source>
        <dbReference type="RuleBase" id="RU369079"/>
    </source>
</evidence>
<keyword evidence="2" id="KW-1003">Cell membrane</keyword>
<evidence type="ECO:0000256" key="6">
    <source>
        <dbReference type="ARBA" id="ARBA00023136"/>
    </source>
</evidence>
<dbReference type="Proteomes" id="UP000078070">
    <property type="component" value="Chromosome"/>
</dbReference>
<feature type="transmembrane region" description="Helical" evidence="7">
    <location>
        <begin position="222"/>
        <end position="244"/>
    </location>
</feature>
<reference evidence="9 10" key="2">
    <citation type="journal article" date="2018" name="Int. J. Syst. Evol. Microbiol.">
        <title>Marinobacterium aestuarii sp. nov., a benzene-degrading marine bacterium isolated from estuary sediment.</title>
        <authorList>
            <person name="Bae S.S."/>
            <person name="Jung J."/>
            <person name="Chung D."/>
            <person name="Baek K."/>
        </authorList>
    </citation>
    <scope>NUCLEOTIDE SEQUENCE [LARGE SCALE GENOMIC DNA]</scope>
    <source>
        <strain evidence="9 10">ST58-10</strain>
    </source>
</reference>
<name>A0A1A9EWB3_9GAMM</name>
<evidence type="ECO:0000256" key="4">
    <source>
        <dbReference type="ARBA" id="ARBA00022692"/>
    </source>
</evidence>
<keyword evidence="10" id="KW-1185">Reference proteome</keyword>
<comment type="similarity">
    <text evidence="7">Belongs to the TRAP transporter large permease family.</text>
</comment>
<dbReference type="Pfam" id="PF06808">
    <property type="entry name" value="DctM"/>
    <property type="match status" value="1"/>
</dbReference>
<sequence length="436" mass="46174">MMDMTLLSIVLAVSMLLMLAMGIWVALALTGVAVLGLMLSGNDQIGLLFATSSWGASTSWSLTALPLFIWMGEVLFRTRLSEDLFKGLSPWLSGLPGKLLHVNVLSCGIFAAVSGSSAATAATIGRMTLPELKAQGYSERMAVGTLAGSGTLGLLIPPSIILIVYGVAAEVSIGRLFIAGALPGLLLMVLFMGYTMVWALLNRDELPSNTSDRVPFIVKLKALKQLLPIVALIGFVLGSIYGGLTTPTEAAALGVFGSLFLALVTGSLDRESFLGSLLGAVKSSCMIGLILVGAHFLTLAMGFLGIPGALAQWIGDMALSPVVLLMSLTLLFVVLGCFLDGISVVVLTVAVVLPMVQQANIDLLWFGIYIVLVVEMSQITPPVGFNLFVIQALTGKDILYVARAALPFFLLILFAIVLISWFPEIVTYLPTTMSQR</sequence>
<dbReference type="InterPro" id="IPR010656">
    <property type="entry name" value="DctM"/>
</dbReference>
<protein>
    <recommendedName>
        <fullName evidence="7">TRAP transporter large permease protein</fullName>
    </recommendedName>
</protein>
<feature type="transmembrane region" description="Helical" evidence="7">
    <location>
        <begin position="6"/>
        <end position="35"/>
    </location>
</feature>
<evidence type="ECO:0000313" key="10">
    <source>
        <dbReference type="Proteomes" id="UP000078070"/>
    </source>
</evidence>
<evidence type="ECO:0000256" key="2">
    <source>
        <dbReference type="ARBA" id="ARBA00022475"/>
    </source>
</evidence>
<comment type="function">
    <text evidence="7">Part of the tripartite ATP-independent periplasmic (TRAP) transport system.</text>
</comment>
<feature type="transmembrane region" description="Helical" evidence="7">
    <location>
        <begin position="363"/>
        <end position="380"/>
    </location>
</feature>
<feature type="transmembrane region" description="Helical" evidence="7">
    <location>
        <begin position="330"/>
        <end position="356"/>
    </location>
</feature>
<dbReference type="EMBL" id="CP015839">
    <property type="protein sequence ID" value="ANG61829.1"/>
    <property type="molecule type" value="Genomic_DNA"/>
</dbReference>
<proteinExistence type="inferred from homology"/>
<dbReference type="PANTHER" id="PTHR33362:SF5">
    <property type="entry name" value="C4-DICARBOXYLATE TRAP TRANSPORTER LARGE PERMEASE PROTEIN DCTM"/>
    <property type="match status" value="1"/>
</dbReference>
<keyword evidence="4 7" id="KW-0812">Transmembrane</keyword>
<evidence type="ECO:0000313" key="9">
    <source>
        <dbReference type="EMBL" id="ANG61829.1"/>
    </source>
</evidence>
<dbReference type="PANTHER" id="PTHR33362">
    <property type="entry name" value="SIALIC ACID TRAP TRANSPORTER PERMEASE PROTEIN SIAT-RELATED"/>
    <property type="match status" value="1"/>
</dbReference>
<comment type="subunit">
    <text evidence="7">The complex comprises the extracytoplasmic solute receptor protein and the two transmembrane proteins.</text>
</comment>
<evidence type="ECO:0000256" key="5">
    <source>
        <dbReference type="ARBA" id="ARBA00022989"/>
    </source>
</evidence>
<accession>A0A1A9EWB3</accession>
<evidence type="ECO:0000256" key="3">
    <source>
        <dbReference type="ARBA" id="ARBA00022519"/>
    </source>
</evidence>
<evidence type="ECO:0000256" key="1">
    <source>
        <dbReference type="ARBA" id="ARBA00004429"/>
    </source>
</evidence>
<dbReference type="GO" id="GO:0022857">
    <property type="term" value="F:transmembrane transporter activity"/>
    <property type="evidence" value="ECO:0007669"/>
    <property type="project" value="UniProtKB-UniRule"/>
</dbReference>
<feature type="transmembrane region" description="Helical" evidence="7">
    <location>
        <begin position="47"/>
        <end position="71"/>
    </location>
</feature>
<feature type="transmembrane region" description="Helical" evidence="7">
    <location>
        <begin position="99"/>
        <end position="122"/>
    </location>
</feature>
<keyword evidence="3 7" id="KW-0997">Cell inner membrane</keyword>
<feature type="transmembrane region" description="Helical" evidence="7">
    <location>
        <begin position="250"/>
        <end position="268"/>
    </location>
</feature>
<dbReference type="PIRSF" id="PIRSF006066">
    <property type="entry name" value="HI0050"/>
    <property type="match status" value="1"/>
</dbReference>
<dbReference type="AlphaFoldDB" id="A0A1A9EWB3"/>
<feature type="transmembrane region" description="Helical" evidence="7">
    <location>
        <begin position="289"/>
        <end position="310"/>
    </location>
</feature>
<gene>
    <name evidence="9" type="ORF">A8C75_04600</name>
</gene>
<dbReference type="STRING" id="1821621.A8C75_04600"/>
<dbReference type="InterPro" id="IPR004681">
    <property type="entry name" value="TRAP_DctM"/>
</dbReference>
<evidence type="ECO:0000259" key="8">
    <source>
        <dbReference type="Pfam" id="PF06808"/>
    </source>
</evidence>
<reference evidence="10" key="1">
    <citation type="submission" date="2016-05" db="EMBL/GenBank/DDBJ databases">
        <authorList>
            <person name="Baek K."/>
            <person name="Yang S.-J."/>
        </authorList>
    </citation>
    <scope>NUCLEOTIDE SEQUENCE [LARGE SCALE GENOMIC DNA]</scope>
    <source>
        <strain evidence="10">ST58-10</strain>
    </source>
</reference>
<keyword evidence="5 7" id="KW-1133">Transmembrane helix</keyword>
<feature type="transmembrane region" description="Helical" evidence="7">
    <location>
        <begin position="400"/>
        <end position="422"/>
    </location>
</feature>
<feature type="domain" description="TRAP C4-dicarboxylate transport system permease DctM subunit" evidence="8">
    <location>
        <begin position="13"/>
        <end position="425"/>
    </location>
</feature>
<keyword evidence="6 7" id="KW-0472">Membrane</keyword>
<feature type="transmembrane region" description="Helical" evidence="7">
    <location>
        <begin position="177"/>
        <end position="201"/>
    </location>
</feature>
<dbReference type="KEGG" id="mars:A8C75_04600"/>
<keyword evidence="7" id="KW-0813">Transport</keyword>
<feature type="transmembrane region" description="Helical" evidence="7">
    <location>
        <begin position="143"/>
        <end position="165"/>
    </location>
</feature>
<dbReference type="OrthoDB" id="9796052at2"/>
<comment type="subcellular location">
    <subcellularLocation>
        <location evidence="1 7">Cell inner membrane</location>
        <topology evidence="1 7">Multi-pass membrane protein</topology>
    </subcellularLocation>
</comment>